<evidence type="ECO:0000313" key="3">
    <source>
        <dbReference type="Proteomes" id="UP000597886"/>
    </source>
</evidence>
<accession>A0AA91BPJ4</accession>
<keyword evidence="2" id="KW-0378">Hydrolase</keyword>
<dbReference type="PANTHER" id="PTHR43433:SF5">
    <property type="entry name" value="AB HYDROLASE-1 DOMAIN-CONTAINING PROTEIN"/>
    <property type="match status" value="1"/>
</dbReference>
<dbReference type="SUPFAM" id="SSF53474">
    <property type="entry name" value="alpha/beta-Hydrolases"/>
    <property type="match status" value="1"/>
</dbReference>
<reference evidence="2" key="1">
    <citation type="submission" date="2019-12" db="EMBL/GenBank/DDBJ databases">
        <title>Ruegeria JWLKs population differentiation of coral mucus and skeleton niches.</title>
        <authorList>
            <person name="Luo D."/>
        </authorList>
    </citation>
    <scope>NUCLEOTIDE SEQUENCE</scope>
    <source>
        <strain evidence="2">HKCCD6181</strain>
    </source>
</reference>
<dbReference type="GO" id="GO:0004016">
    <property type="term" value="F:adenylate cyclase activity"/>
    <property type="evidence" value="ECO:0007669"/>
    <property type="project" value="UniProtKB-ARBA"/>
</dbReference>
<dbReference type="InterPro" id="IPR050471">
    <property type="entry name" value="AB_hydrolase"/>
</dbReference>
<dbReference type="Gene3D" id="3.40.50.1820">
    <property type="entry name" value="alpha/beta hydrolase"/>
    <property type="match status" value="1"/>
</dbReference>
<name>A0AA91BPJ4_9RHOB</name>
<sequence>MSQRRLAAIMSLDVVGFSRMMQGGSKLLLKTLNTLYRDLVTPIVEQKSGRVVKLLGDGALIEFPSAGNALEAAIAIQTELRDPDHHYLVPERIQLRAGLHVGDVTVDGDDIFGDGVNIAARLQSAAEPGGILASKVLCDLAGADYAKRLRREGLHTFKGIEQPIEVLSFNFTDEHVSKSRANFAKTQEIRYCKTDDNISLAWSSVGDGPPVVKAPSWIGHLELDWRNPGKAPIYTSIANRHRLVRFDARLNGLSDWDAETCTFERFVDDLETVFDAADIRRAPILAISQGSAVAAAFAARRPDRVSAIVMIGGFPVGRAKRTSQKDVERANAIKQMMTAGWDDDYPSLRDLMAQIIVPGASQEERRQYAEDMRKMISPENMGRYRGVIDNIDISPILSKVEVPCLVCHGNSDRMQPVEQGRLFAKGLPNAKFIAYESSNHTIPDNDPEWPRFERDALAFLAEHS</sequence>
<dbReference type="EMBL" id="WVRA01000001">
    <property type="protein sequence ID" value="NOE16602.1"/>
    <property type="molecule type" value="Genomic_DNA"/>
</dbReference>
<dbReference type="RefSeq" id="WP_171327811.1">
    <property type="nucleotide sequence ID" value="NZ_WVRA01000001.1"/>
</dbReference>
<proteinExistence type="predicted"/>
<dbReference type="InterPro" id="IPR029787">
    <property type="entry name" value="Nucleotide_cyclase"/>
</dbReference>
<evidence type="ECO:0000259" key="1">
    <source>
        <dbReference type="PROSITE" id="PS50125"/>
    </source>
</evidence>
<feature type="domain" description="Guanylate cyclase" evidence="1">
    <location>
        <begin position="8"/>
        <end position="123"/>
    </location>
</feature>
<dbReference type="InterPro" id="IPR029058">
    <property type="entry name" value="AB_hydrolase_fold"/>
</dbReference>
<dbReference type="SUPFAM" id="SSF55073">
    <property type="entry name" value="Nucleotide cyclase"/>
    <property type="match status" value="1"/>
</dbReference>
<dbReference type="PRINTS" id="PR00111">
    <property type="entry name" value="ABHYDROLASE"/>
</dbReference>
<organism evidence="2 3">
    <name type="scientific">Ruegeria atlantica</name>
    <dbReference type="NCBI Taxonomy" id="81569"/>
    <lineage>
        <taxon>Bacteria</taxon>
        <taxon>Pseudomonadati</taxon>
        <taxon>Pseudomonadota</taxon>
        <taxon>Alphaproteobacteria</taxon>
        <taxon>Rhodobacterales</taxon>
        <taxon>Roseobacteraceae</taxon>
        <taxon>Ruegeria</taxon>
    </lineage>
</organism>
<dbReference type="InterPro" id="IPR000073">
    <property type="entry name" value="AB_hydrolase_1"/>
</dbReference>
<comment type="caution">
    <text evidence="2">The sequence shown here is derived from an EMBL/GenBank/DDBJ whole genome shotgun (WGS) entry which is preliminary data.</text>
</comment>
<protein>
    <submittedName>
        <fullName evidence="2">Alpha/beta fold hydrolase</fullName>
    </submittedName>
</protein>
<dbReference type="Pfam" id="PF00561">
    <property type="entry name" value="Abhydrolase_1"/>
    <property type="match status" value="1"/>
</dbReference>
<dbReference type="Proteomes" id="UP000597886">
    <property type="component" value="Unassembled WGS sequence"/>
</dbReference>
<evidence type="ECO:0000313" key="2">
    <source>
        <dbReference type="EMBL" id="NOE16602.1"/>
    </source>
</evidence>
<dbReference type="InterPro" id="IPR001054">
    <property type="entry name" value="A/G_cyclase"/>
</dbReference>
<dbReference type="GO" id="GO:0035556">
    <property type="term" value="P:intracellular signal transduction"/>
    <property type="evidence" value="ECO:0007669"/>
    <property type="project" value="InterPro"/>
</dbReference>
<dbReference type="Gene3D" id="3.30.70.1230">
    <property type="entry name" value="Nucleotide cyclase"/>
    <property type="match status" value="1"/>
</dbReference>
<dbReference type="GO" id="GO:0009190">
    <property type="term" value="P:cyclic nucleotide biosynthetic process"/>
    <property type="evidence" value="ECO:0007669"/>
    <property type="project" value="InterPro"/>
</dbReference>
<dbReference type="AlphaFoldDB" id="A0AA91BPJ4"/>
<dbReference type="PROSITE" id="PS50125">
    <property type="entry name" value="GUANYLATE_CYCLASE_2"/>
    <property type="match status" value="1"/>
</dbReference>
<gene>
    <name evidence="2" type="ORF">GS634_00525</name>
</gene>
<dbReference type="PANTHER" id="PTHR43433">
    <property type="entry name" value="HYDROLASE, ALPHA/BETA FOLD FAMILY PROTEIN"/>
    <property type="match status" value="1"/>
</dbReference>
<dbReference type="Pfam" id="PF00211">
    <property type="entry name" value="Guanylate_cyc"/>
    <property type="match status" value="1"/>
</dbReference>
<dbReference type="GO" id="GO:0016787">
    <property type="term" value="F:hydrolase activity"/>
    <property type="evidence" value="ECO:0007669"/>
    <property type="project" value="UniProtKB-KW"/>
</dbReference>
<dbReference type="CDD" id="cd07302">
    <property type="entry name" value="CHD"/>
    <property type="match status" value="1"/>
</dbReference>